<protein>
    <submittedName>
        <fullName evidence="2">DUF4166 domain-containing protein</fullName>
    </submittedName>
</protein>
<gene>
    <name evidence="2" type="ORF">KKR91_12530</name>
</gene>
<evidence type="ECO:0000313" key="2">
    <source>
        <dbReference type="EMBL" id="QWC09310.1"/>
    </source>
</evidence>
<reference evidence="2 3" key="1">
    <citation type="submission" date="2021-05" db="EMBL/GenBank/DDBJ databases">
        <title>Novel species in genus Arthrobacter.</title>
        <authorList>
            <person name="Zhang G."/>
        </authorList>
    </citation>
    <scope>NUCLEOTIDE SEQUENCE [LARGE SCALE GENOMIC DNA]</scope>
    <source>
        <strain evidence="3">zg-ZUI227</strain>
    </source>
</reference>
<feature type="domain" description="DUF4166" evidence="1">
    <location>
        <begin position="16"/>
        <end position="200"/>
    </location>
</feature>
<organism evidence="2 3">
    <name type="scientific">Arthrobacter jiangjiafuii</name>
    <dbReference type="NCBI Taxonomy" id="2817475"/>
    <lineage>
        <taxon>Bacteria</taxon>
        <taxon>Bacillati</taxon>
        <taxon>Actinomycetota</taxon>
        <taxon>Actinomycetes</taxon>
        <taxon>Micrococcales</taxon>
        <taxon>Micrococcaceae</taxon>
        <taxon>Arthrobacter</taxon>
    </lineage>
</organism>
<keyword evidence="3" id="KW-1185">Reference proteome</keyword>
<dbReference type="RefSeq" id="WP_210231223.1">
    <property type="nucleotide sequence ID" value="NZ_CP076022.1"/>
</dbReference>
<dbReference type="AlphaFoldDB" id="A0A975M3K6"/>
<dbReference type="Proteomes" id="UP000676885">
    <property type="component" value="Chromosome"/>
</dbReference>
<dbReference type="InterPro" id="IPR025311">
    <property type="entry name" value="DUF4166"/>
</dbReference>
<dbReference type="EMBL" id="CP076022">
    <property type="protein sequence ID" value="QWC09310.1"/>
    <property type="molecule type" value="Genomic_DNA"/>
</dbReference>
<evidence type="ECO:0000259" key="1">
    <source>
        <dbReference type="Pfam" id="PF13761"/>
    </source>
</evidence>
<accession>A0A975M3K6</accession>
<dbReference type="KEGG" id="ajg:KKR91_12530"/>
<proteinExistence type="predicted"/>
<sequence length="224" mass="24895">MESVYRSVLGADFGRLQPQLQEYFSAAPGGGMYGEGTGVFETAGCPRAWLRPLLGLIPVSNAFFPDYGTQIPFTIRNYPHLDPWNRPALTAVRTFRFPGGSRVFEDTTVLTGPGSLTDYLGRKRNLATDLMLAVTKQGHLRMDSPSSRLFLGPLRVPLPAFAAADAQVEQWHDDATGTFRITTRVIQRQAGTVFVYDGSFHYATRTWDGLLPADALPARWERRL</sequence>
<dbReference type="Pfam" id="PF13761">
    <property type="entry name" value="DUF4166"/>
    <property type="match status" value="1"/>
</dbReference>
<name>A0A975M3K6_9MICC</name>
<evidence type="ECO:0000313" key="3">
    <source>
        <dbReference type="Proteomes" id="UP000676885"/>
    </source>
</evidence>